<evidence type="ECO:0000256" key="1">
    <source>
        <dbReference type="ARBA" id="ARBA00023015"/>
    </source>
</evidence>
<dbReference type="InterPro" id="IPR009057">
    <property type="entry name" value="Homeodomain-like_sf"/>
</dbReference>
<accession>A0ABV8GKT8</accession>
<dbReference type="InterPro" id="IPR023772">
    <property type="entry name" value="DNA-bd_HTH_TetR-type_CS"/>
</dbReference>
<reference evidence="8" key="1">
    <citation type="journal article" date="2019" name="Int. J. Syst. Evol. Microbiol.">
        <title>The Global Catalogue of Microorganisms (GCM) 10K type strain sequencing project: providing services to taxonomists for standard genome sequencing and annotation.</title>
        <authorList>
            <consortium name="The Broad Institute Genomics Platform"/>
            <consortium name="The Broad Institute Genome Sequencing Center for Infectious Disease"/>
            <person name="Wu L."/>
            <person name="Ma J."/>
        </authorList>
    </citation>
    <scope>NUCLEOTIDE SEQUENCE [LARGE SCALE GENOMIC DNA]</scope>
    <source>
        <strain evidence="8">TBRC 1276</strain>
    </source>
</reference>
<dbReference type="PROSITE" id="PS01081">
    <property type="entry name" value="HTH_TETR_1"/>
    <property type="match status" value="1"/>
</dbReference>
<dbReference type="Pfam" id="PF00440">
    <property type="entry name" value="TetR_N"/>
    <property type="match status" value="1"/>
</dbReference>
<dbReference type="PANTHER" id="PTHR30055">
    <property type="entry name" value="HTH-TYPE TRANSCRIPTIONAL REGULATOR RUTR"/>
    <property type="match status" value="1"/>
</dbReference>
<dbReference type="InterPro" id="IPR001647">
    <property type="entry name" value="HTH_TetR"/>
</dbReference>
<dbReference type="RefSeq" id="WP_379534402.1">
    <property type="nucleotide sequence ID" value="NZ_JBHSBI010000035.1"/>
</dbReference>
<keyword evidence="5" id="KW-1133">Transmembrane helix</keyword>
<evidence type="ECO:0000256" key="4">
    <source>
        <dbReference type="PROSITE-ProRule" id="PRU00335"/>
    </source>
</evidence>
<evidence type="ECO:0000259" key="6">
    <source>
        <dbReference type="PROSITE" id="PS50977"/>
    </source>
</evidence>
<sequence length="198" mass="21773">MSGSGLRARKKAKTKSAIQREALRLFDEQGYEATTIEEIVEAVEVSRATFFRYFPTKADIVLHDVGDLLVVQAMRDLPADSHPIDALRLAIHRLFELATEEGLSVNRQREELLRRVPELRARVPGHMAQATPLLATALATRHGRPADDIAVLTLSGAIIGVAIAVWTATADDVSEGFVHRYLSLLDGGLDRLRGELSL</sequence>
<evidence type="ECO:0000256" key="5">
    <source>
        <dbReference type="SAM" id="Phobius"/>
    </source>
</evidence>
<feature type="domain" description="HTH tetR-type" evidence="6">
    <location>
        <begin position="12"/>
        <end position="72"/>
    </location>
</feature>
<evidence type="ECO:0000256" key="3">
    <source>
        <dbReference type="ARBA" id="ARBA00023163"/>
    </source>
</evidence>
<proteinExistence type="predicted"/>
<dbReference type="InterPro" id="IPR041347">
    <property type="entry name" value="MftR_C"/>
</dbReference>
<dbReference type="SUPFAM" id="SSF46689">
    <property type="entry name" value="Homeodomain-like"/>
    <property type="match status" value="1"/>
</dbReference>
<organism evidence="7 8">
    <name type="scientific">Nonomuraea purpurea</name>
    <dbReference type="NCBI Taxonomy" id="1849276"/>
    <lineage>
        <taxon>Bacteria</taxon>
        <taxon>Bacillati</taxon>
        <taxon>Actinomycetota</taxon>
        <taxon>Actinomycetes</taxon>
        <taxon>Streptosporangiales</taxon>
        <taxon>Streptosporangiaceae</taxon>
        <taxon>Nonomuraea</taxon>
    </lineage>
</organism>
<keyword evidence="3" id="KW-0804">Transcription</keyword>
<protein>
    <submittedName>
        <fullName evidence="7">TetR family transcriptional regulator</fullName>
    </submittedName>
</protein>
<keyword evidence="8" id="KW-1185">Reference proteome</keyword>
<dbReference type="InterPro" id="IPR050109">
    <property type="entry name" value="HTH-type_TetR-like_transc_reg"/>
</dbReference>
<dbReference type="EMBL" id="JBHSBI010000035">
    <property type="protein sequence ID" value="MFC4014570.1"/>
    <property type="molecule type" value="Genomic_DNA"/>
</dbReference>
<dbReference type="PRINTS" id="PR00455">
    <property type="entry name" value="HTHTETR"/>
</dbReference>
<comment type="caution">
    <text evidence="7">The sequence shown here is derived from an EMBL/GenBank/DDBJ whole genome shotgun (WGS) entry which is preliminary data.</text>
</comment>
<feature type="transmembrane region" description="Helical" evidence="5">
    <location>
        <begin position="149"/>
        <end position="168"/>
    </location>
</feature>
<dbReference type="Gene3D" id="1.10.10.60">
    <property type="entry name" value="Homeodomain-like"/>
    <property type="match status" value="1"/>
</dbReference>
<dbReference type="Pfam" id="PF17754">
    <property type="entry name" value="TetR_C_14"/>
    <property type="match status" value="1"/>
</dbReference>
<dbReference type="Proteomes" id="UP001595851">
    <property type="component" value="Unassembled WGS sequence"/>
</dbReference>
<keyword evidence="5" id="KW-0472">Membrane</keyword>
<keyword evidence="2 4" id="KW-0238">DNA-binding</keyword>
<keyword evidence="5" id="KW-0812">Transmembrane</keyword>
<dbReference type="PANTHER" id="PTHR30055:SF234">
    <property type="entry name" value="HTH-TYPE TRANSCRIPTIONAL REGULATOR BETI"/>
    <property type="match status" value="1"/>
</dbReference>
<keyword evidence="1" id="KW-0805">Transcription regulation</keyword>
<dbReference type="Gene3D" id="1.10.357.10">
    <property type="entry name" value="Tetracycline Repressor, domain 2"/>
    <property type="match status" value="1"/>
</dbReference>
<evidence type="ECO:0000313" key="7">
    <source>
        <dbReference type="EMBL" id="MFC4014570.1"/>
    </source>
</evidence>
<name>A0ABV8GKT8_9ACTN</name>
<dbReference type="PROSITE" id="PS50977">
    <property type="entry name" value="HTH_TETR_2"/>
    <property type="match status" value="1"/>
</dbReference>
<gene>
    <name evidence="7" type="ORF">ACFOY2_45620</name>
</gene>
<evidence type="ECO:0000256" key="2">
    <source>
        <dbReference type="ARBA" id="ARBA00023125"/>
    </source>
</evidence>
<evidence type="ECO:0000313" key="8">
    <source>
        <dbReference type="Proteomes" id="UP001595851"/>
    </source>
</evidence>
<feature type="DNA-binding region" description="H-T-H motif" evidence="4">
    <location>
        <begin position="35"/>
        <end position="54"/>
    </location>
</feature>